<sequence>MPQDQSADTGVTSGGAPLRTWLTRGKYLLIEVVALTPLLGIGGVFLGALSAFPCMSPGSEPEASDHLVRPAAFDPVPPIAGMVLVALAVVAVWGAYHAKQMVVKTQAVLALVAVVAALVLHDPHPTCVRGTNASVPAGLVPPPPIRS</sequence>
<evidence type="ECO:0000256" key="1">
    <source>
        <dbReference type="SAM" id="Phobius"/>
    </source>
</evidence>
<keyword evidence="1" id="KW-0812">Transmembrane</keyword>
<feature type="transmembrane region" description="Helical" evidence="1">
    <location>
        <begin position="76"/>
        <end position="96"/>
    </location>
</feature>
<reference evidence="2" key="2">
    <citation type="submission" date="2020-09" db="EMBL/GenBank/DDBJ databases">
        <authorList>
            <person name="Sun Q."/>
            <person name="Ohkuma M."/>
        </authorList>
    </citation>
    <scope>NUCLEOTIDE SEQUENCE</scope>
    <source>
        <strain evidence="2">JCM 4956</strain>
    </source>
</reference>
<evidence type="ECO:0000313" key="3">
    <source>
        <dbReference type="Proteomes" id="UP000645555"/>
    </source>
</evidence>
<evidence type="ECO:0000313" key="2">
    <source>
        <dbReference type="EMBL" id="GGX57073.1"/>
    </source>
</evidence>
<dbReference type="EMBL" id="BMWD01000007">
    <property type="protein sequence ID" value="GGX57073.1"/>
    <property type="molecule type" value="Genomic_DNA"/>
</dbReference>
<gene>
    <name evidence="2" type="ORF">GCM10010515_25750</name>
</gene>
<keyword evidence="3" id="KW-1185">Reference proteome</keyword>
<dbReference type="AlphaFoldDB" id="A0A918KAT2"/>
<comment type="caution">
    <text evidence="2">The sequence shown here is derived from an EMBL/GenBank/DDBJ whole genome shotgun (WGS) entry which is preliminary data.</text>
</comment>
<name>A0A918KAT2_9ACTN</name>
<keyword evidence="1" id="KW-0472">Membrane</keyword>
<accession>A0A918KAT2</accession>
<protein>
    <submittedName>
        <fullName evidence="2">Uncharacterized protein</fullName>
    </submittedName>
</protein>
<reference evidence="2" key="1">
    <citation type="journal article" date="2014" name="Int. J. Syst. Evol. Microbiol.">
        <title>Complete genome sequence of Corynebacterium casei LMG S-19264T (=DSM 44701T), isolated from a smear-ripened cheese.</title>
        <authorList>
            <consortium name="US DOE Joint Genome Institute (JGI-PGF)"/>
            <person name="Walter F."/>
            <person name="Albersmeier A."/>
            <person name="Kalinowski J."/>
            <person name="Ruckert C."/>
        </authorList>
    </citation>
    <scope>NUCLEOTIDE SEQUENCE</scope>
    <source>
        <strain evidence="2">JCM 4956</strain>
    </source>
</reference>
<organism evidence="2 3">
    <name type="scientific">Streptomyces fructofermentans</name>
    <dbReference type="NCBI Taxonomy" id="152141"/>
    <lineage>
        <taxon>Bacteria</taxon>
        <taxon>Bacillati</taxon>
        <taxon>Actinomycetota</taxon>
        <taxon>Actinomycetes</taxon>
        <taxon>Kitasatosporales</taxon>
        <taxon>Streptomycetaceae</taxon>
        <taxon>Streptomyces</taxon>
    </lineage>
</organism>
<keyword evidence="1" id="KW-1133">Transmembrane helix</keyword>
<dbReference type="Proteomes" id="UP000645555">
    <property type="component" value="Unassembled WGS sequence"/>
</dbReference>
<proteinExistence type="predicted"/>
<dbReference type="RefSeq" id="WP_190035564.1">
    <property type="nucleotide sequence ID" value="NZ_BMWD01000007.1"/>
</dbReference>
<feature type="transmembrane region" description="Helical" evidence="1">
    <location>
        <begin position="28"/>
        <end position="52"/>
    </location>
</feature>